<sequence length="123" mass="13211">MAHFLLRCFHTRSLDETDDAEVGELVDNPESIPRFVWCDACAIWQPVSELVTVAVSTADGGGENGPRVDDEVNAAQTCMEVPGPRAGQSSGTANLESSPGLDAVVPPTVGRHRRSSQSEEYVR</sequence>
<accession>A0A1I1CKS2</accession>
<gene>
    <name evidence="2" type="ORF">SAMN05216266_13325</name>
</gene>
<dbReference type="Proteomes" id="UP000243799">
    <property type="component" value="Unassembled WGS sequence"/>
</dbReference>
<organism evidence="2 3">
    <name type="scientific">Amycolatopsis marina</name>
    <dbReference type="NCBI Taxonomy" id="490629"/>
    <lineage>
        <taxon>Bacteria</taxon>
        <taxon>Bacillati</taxon>
        <taxon>Actinomycetota</taxon>
        <taxon>Actinomycetes</taxon>
        <taxon>Pseudonocardiales</taxon>
        <taxon>Pseudonocardiaceae</taxon>
        <taxon>Amycolatopsis</taxon>
    </lineage>
</organism>
<protein>
    <submittedName>
        <fullName evidence="2">Uncharacterized protein</fullName>
    </submittedName>
</protein>
<evidence type="ECO:0000313" key="2">
    <source>
        <dbReference type="EMBL" id="SFB63114.1"/>
    </source>
</evidence>
<evidence type="ECO:0000256" key="1">
    <source>
        <dbReference type="SAM" id="MobiDB-lite"/>
    </source>
</evidence>
<name>A0A1I1CKS2_9PSEU</name>
<dbReference type="EMBL" id="FOKG01000033">
    <property type="protein sequence ID" value="SFB63114.1"/>
    <property type="molecule type" value="Genomic_DNA"/>
</dbReference>
<feature type="region of interest" description="Disordered" evidence="1">
    <location>
        <begin position="81"/>
        <end position="123"/>
    </location>
</feature>
<feature type="compositionally biased region" description="Polar residues" evidence="1">
    <location>
        <begin position="87"/>
        <end position="97"/>
    </location>
</feature>
<reference evidence="3" key="1">
    <citation type="submission" date="2016-10" db="EMBL/GenBank/DDBJ databases">
        <authorList>
            <person name="Varghese N."/>
            <person name="Submissions S."/>
        </authorList>
    </citation>
    <scope>NUCLEOTIDE SEQUENCE [LARGE SCALE GENOMIC DNA]</scope>
    <source>
        <strain evidence="3">CGMCC 4.3568</strain>
    </source>
</reference>
<proteinExistence type="predicted"/>
<keyword evidence="3" id="KW-1185">Reference proteome</keyword>
<evidence type="ECO:0000313" key="3">
    <source>
        <dbReference type="Proteomes" id="UP000243799"/>
    </source>
</evidence>
<dbReference type="AlphaFoldDB" id="A0A1I1CKS2"/>